<keyword evidence="3" id="KW-0808">Transferase</keyword>
<dbReference type="InterPro" id="IPR029063">
    <property type="entry name" value="SAM-dependent_MTases_sf"/>
</dbReference>
<accession>A0A268FFH6</accession>
<evidence type="ECO:0000256" key="4">
    <source>
        <dbReference type="ARBA" id="ARBA00022691"/>
    </source>
</evidence>
<dbReference type="PANTHER" id="PTHR44307:SF2">
    <property type="entry name" value="PHOSPHOETHANOLAMINE METHYLTRANSFERASE ISOFORM X1"/>
    <property type="match status" value="1"/>
</dbReference>
<evidence type="ECO:0000256" key="3">
    <source>
        <dbReference type="ARBA" id="ARBA00022679"/>
    </source>
</evidence>
<dbReference type="Pfam" id="PF08241">
    <property type="entry name" value="Methyltransf_11"/>
    <property type="match status" value="1"/>
</dbReference>
<protein>
    <submittedName>
        <fullName evidence="6">Uncharacterized protein</fullName>
    </submittedName>
</protein>
<dbReference type="PROSITE" id="PS01184">
    <property type="entry name" value="UBIE_2"/>
    <property type="match status" value="1"/>
</dbReference>
<reference evidence="6 7" key="1">
    <citation type="submission" date="2017-07" db="EMBL/GenBank/DDBJ databases">
        <title>Isolation and whole genome analysis of endospore-forming bacteria from heroin.</title>
        <authorList>
            <person name="Kalinowski J."/>
            <person name="Ahrens B."/>
            <person name="Al-Dilaimi A."/>
            <person name="Winkler A."/>
            <person name="Wibberg D."/>
            <person name="Schleenbecker U."/>
            <person name="Ruckert C."/>
            <person name="Wolfel R."/>
            <person name="Grass G."/>
        </authorList>
    </citation>
    <scope>NUCLEOTIDE SEQUENCE [LARGE SCALE GENOMIC DNA]</scope>
    <source>
        <strain evidence="6 7">7521-2</strain>
    </source>
</reference>
<dbReference type="GO" id="GO:0032259">
    <property type="term" value="P:methylation"/>
    <property type="evidence" value="ECO:0007669"/>
    <property type="project" value="UniProtKB-KW"/>
</dbReference>
<evidence type="ECO:0000256" key="5">
    <source>
        <dbReference type="ARBA" id="ARBA00025707"/>
    </source>
</evidence>
<evidence type="ECO:0000256" key="2">
    <source>
        <dbReference type="ARBA" id="ARBA00022603"/>
    </source>
</evidence>
<dbReference type="EMBL" id="NPBQ01000033">
    <property type="protein sequence ID" value="PAD84133.1"/>
    <property type="molecule type" value="Genomic_DNA"/>
</dbReference>
<proteinExistence type="predicted"/>
<organism evidence="6 7">
    <name type="scientific">Niallia circulans</name>
    <name type="common">Bacillus circulans</name>
    <dbReference type="NCBI Taxonomy" id="1397"/>
    <lineage>
        <taxon>Bacteria</taxon>
        <taxon>Bacillati</taxon>
        <taxon>Bacillota</taxon>
        <taxon>Bacilli</taxon>
        <taxon>Bacillales</taxon>
        <taxon>Bacillaceae</taxon>
        <taxon>Niallia</taxon>
    </lineage>
</organism>
<keyword evidence="2" id="KW-0489">Methyltransferase</keyword>
<dbReference type="PANTHER" id="PTHR44307">
    <property type="entry name" value="PHOSPHOETHANOLAMINE METHYLTRANSFERASE"/>
    <property type="match status" value="1"/>
</dbReference>
<dbReference type="KEGG" id="bcir:C2I06_17195"/>
<dbReference type="Proteomes" id="UP000216961">
    <property type="component" value="Unassembled WGS sequence"/>
</dbReference>
<comment type="pathway">
    <text evidence="1">Lipid metabolism.</text>
</comment>
<dbReference type="AlphaFoldDB" id="A0A268FFH6"/>
<dbReference type="GO" id="GO:0008757">
    <property type="term" value="F:S-adenosylmethionine-dependent methyltransferase activity"/>
    <property type="evidence" value="ECO:0007669"/>
    <property type="project" value="InterPro"/>
</dbReference>
<keyword evidence="4" id="KW-0949">S-adenosyl-L-methionine</keyword>
<evidence type="ECO:0000256" key="1">
    <source>
        <dbReference type="ARBA" id="ARBA00005189"/>
    </source>
</evidence>
<sequence length="268" mass="30348">MSINYCRTKASYSSYSMESRNRLAGRNKMKPTYQDALAYFGVSGAHPGGLTLTKFLLEQEKITSHTTLLDGGCGTGQTSAYIKKNYPCAVTSIDYHPTMVKRAKERFKKEKLSIQLVQGSLEKMPFPSNSFDIILIESVLIFTNCKNSLAEIKRVLKPGGILLLLEMTAERSLHAIEQQNMCEVYGIEKVYTEKEWIYLMTEAGFPKVEIKLGHSVFSHMMTGMEKEDEAIDRTVPTNVQLEGKLMDHSYILYTYGDIIGYRVYRASL</sequence>
<evidence type="ECO:0000313" key="7">
    <source>
        <dbReference type="Proteomes" id="UP000216961"/>
    </source>
</evidence>
<gene>
    <name evidence="6" type="ORF">CHH57_06680</name>
</gene>
<dbReference type="SUPFAM" id="SSF53335">
    <property type="entry name" value="S-adenosyl-L-methionine-dependent methyltransferases"/>
    <property type="match status" value="1"/>
</dbReference>
<dbReference type="InterPro" id="IPR023576">
    <property type="entry name" value="UbiE/COQ5_MeTrFase_CS"/>
</dbReference>
<name>A0A268FFH6_NIACI</name>
<comment type="caution">
    <text evidence="6">The sequence shown here is derived from an EMBL/GenBank/DDBJ whole genome shotgun (WGS) entry which is preliminary data.</text>
</comment>
<dbReference type="InterPro" id="IPR013216">
    <property type="entry name" value="Methyltransf_11"/>
</dbReference>
<dbReference type="CDD" id="cd02440">
    <property type="entry name" value="AdoMet_MTases"/>
    <property type="match status" value="1"/>
</dbReference>
<evidence type="ECO:0000313" key="6">
    <source>
        <dbReference type="EMBL" id="PAD84133.1"/>
    </source>
</evidence>
<comment type="pathway">
    <text evidence="5">Phospholipid metabolism.</text>
</comment>
<dbReference type="Gene3D" id="3.40.50.150">
    <property type="entry name" value="Vaccinia Virus protein VP39"/>
    <property type="match status" value="1"/>
</dbReference>